<gene>
    <name evidence="7" type="ORF">G3W53_28250</name>
</gene>
<sequence>MKDKKKKRAPLITGLLLISTSCAYASSGGCGADSTSGATNYSSVVDDVTVNQTDNVTGREFTSATLSSTNWQYACTCSAGKAVKLVYMVSPVLTTTGHQAGYYKLNDSLDIKTTLQANDIPGLVTDQTVSVNTRFTQIKSNTVYSAATQTGVCQGDTSRYGPVNIGANTTFTLYVTKPFLGSMTIPKTDIAVIKGAWVDGMGSPSTGDFHDLVKLSIQGNLTAPQSCKINQGDVIKVNFGFINGQKFTTRNAMPDGFTPVDFDITYDCGDTSKIKNSLQMRIDGTTGVVDQYNLVARRRSSDNAPDVGIRIEHLGGGVANIPFQNGILPVDPSGHGTINMRAWPVNLVGGELETGKFQGTATITVIVR</sequence>
<dbReference type="InterPro" id="IPR008966">
    <property type="entry name" value="Adhesion_dom_sf"/>
</dbReference>
<proteinExistence type="inferred from homology"/>
<evidence type="ECO:0000256" key="4">
    <source>
        <dbReference type="ARBA" id="ARBA00023263"/>
    </source>
</evidence>
<evidence type="ECO:0000313" key="7">
    <source>
        <dbReference type="EMBL" id="NEN73842.1"/>
    </source>
</evidence>
<evidence type="ECO:0000256" key="1">
    <source>
        <dbReference type="ARBA" id="ARBA00004561"/>
    </source>
</evidence>
<feature type="signal peptide" evidence="5">
    <location>
        <begin position="1"/>
        <end position="25"/>
    </location>
</feature>
<comment type="subcellular location">
    <subcellularLocation>
        <location evidence="1">Fimbrium</location>
    </subcellularLocation>
</comment>
<feature type="domain" description="Fimbrial-type adhesion" evidence="6">
    <location>
        <begin position="216"/>
        <end position="367"/>
    </location>
</feature>
<evidence type="ECO:0000256" key="2">
    <source>
        <dbReference type="ARBA" id="ARBA00006671"/>
    </source>
</evidence>
<dbReference type="Proteomes" id="UP000471360">
    <property type="component" value="Unassembled WGS sequence"/>
</dbReference>
<protein>
    <submittedName>
        <fullName evidence="7">Fimbrial protein</fullName>
    </submittedName>
</protein>
<evidence type="ECO:0000313" key="8">
    <source>
        <dbReference type="Proteomes" id="UP000471360"/>
    </source>
</evidence>
<reference evidence="7 8" key="1">
    <citation type="submission" date="2020-02" db="EMBL/GenBank/DDBJ databases">
        <authorList>
            <person name="Subbiah M."/>
            <person name="Call D."/>
        </authorList>
    </citation>
    <scope>NUCLEOTIDE SEQUENCE [LARGE SCALE GENOMIC DNA]</scope>
    <source>
        <strain evidence="7 8">8375wB1</strain>
    </source>
</reference>
<dbReference type="FunFam" id="2.60.40.1090:FF:000009">
    <property type="entry name" value="Fimbrial family protein"/>
    <property type="match status" value="1"/>
</dbReference>
<dbReference type="PANTHER" id="PTHR33420:SF31">
    <property type="entry name" value="TYPE 1 FIMBRIN D-MANNOSE SPECIFIC ADHESIN"/>
    <property type="match status" value="1"/>
</dbReference>
<dbReference type="PROSITE" id="PS51257">
    <property type="entry name" value="PROKAR_LIPOPROTEIN"/>
    <property type="match status" value="1"/>
</dbReference>
<dbReference type="GO" id="GO:0009289">
    <property type="term" value="C:pilus"/>
    <property type="evidence" value="ECO:0007669"/>
    <property type="project" value="UniProtKB-SubCell"/>
</dbReference>
<dbReference type="AlphaFoldDB" id="A0A8T6QHP2"/>
<dbReference type="PANTHER" id="PTHR33420">
    <property type="entry name" value="FIMBRIAL SUBUNIT ELFA-RELATED"/>
    <property type="match status" value="1"/>
</dbReference>
<feature type="chain" id="PRO_5035904830" evidence="5">
    <location>
        <begin position="26"/>
        <end position="368"/>
    </location>
</feature>
<keyword evidence="3 5" id="KW-0732">Signal</keyword>
<evidence type="ECO:0000256" key="3">
    <source>
        <dbReference type="ARBA" id="ARBA00022729"/>
    </source>
</evidence>
<evidence type="ECO:0000259" key="6">
    <source>
        <dbReference type="Pfam" id="PF00419"/>
    </source>
</evidence>
<comment type="caution">
    <text evidence="7">The sequence shown here is derived from an EMBL/GenBank/DDBJ whole genome shotgun (WGS) entry which is preliminary data.</text>
</comment>
<dbReference type="InterPro" id="IPR050263">
    <property type="entry name" value="Bact_Fimbrial_Adh_Pro"/>
</dbReference>
<keyword evidence="4" id="KW-0281">Fimbrium</keyword>
<evidence type="ECO:0000256" key="5">
    <source>
        <dbReference type="SAM" id="SignalP"/>
    </source>
</evidence>
<dbReference type="Gene3D" id="2.60.40.1090">
    <property type="entry name" value="Fimbrial-type adhesion domain"/>
    <property type="match status" value="1"/>
</dbReference>
<organism evidence="7 8">
    <name type="scientific">Escherichia coli</name>
    <dbReference type="NCBI Taxonomy" id="562"/>
    <lineage>
        <taxon>Bacteria</taxon>
        <taxon>Pseudomonadati</taxon>
        <taxon>Pseudomonadota</taxon>
        <taxon>Gammaproteobacteria</taxon>
        <taxon>Enterobacterales</taxon>
        <taxon>Enterobacteriaceae</taxon>
        <taxon>Escherichia</taxon>
    </lineage>
</organism>
<accession>A0A8T6QHP2</accession>
<dbReference type="SUPFAM" id="SSF49401">
    <property type="entry name" value="Bacterial adhesins"/>
    <property type="match status" value="1"/>
</dbReference>
<dbReference type="EMBL" id="JAAGYP010000315">
    <property type="protein sequence ID" value="NEN73842.1"/>
    <property type="molecule type" value="Genomic_DNA"/>
</dbReference>
<comment type="similarity">
    <text evidence="2">Belongs to the fimbrial protein family.</text>
</comment>
<dbReference type="InterPro" id="IPR000259">
    <property type="entry name" value="Adhesion_dom_fimbrial"/>
</dbReference>
<dbReference type="Pfam" id="PF00419">
    <property type="entry name" value="Fimbrial"/>
    <property type="match status" value="1"/>
</dbReference>
<dbReference type="InterPro" id="IPR036937">
    <property type="entry name" value="Adhesion_dom_fimbrial_sf"/>
</dbReference>
<dbReference type="GO" id="GO:0043709">
    <property type="term" value="P:cell adhesion involved in single-species biofilm formation"/>
    <property type="evidence" value="ECO:0007669"/>
    <property type="project" value="TreeGrafter"/>
</dbReference>
<name>A0A8T6QHP2_ECOLX</name>